<dbReference type="EMBL" id="CM042047">
    <property type="protein sequence ID" value="KAI3772346.1"/>
    <property type="molecule type" value="Genomic_DNA"/>
</dbReference>
<keyword evidence="2" id="KW-1185">Reference proteome</keyword>
<sequence>MNLYRHVLKQPRVCKSISSRATPQQKAKAYPFSLPLLSLSFSQWIPTCSGLRWPSPSIDRNFSPKILEAFESDLFSFSF</sequence>
<gene>
    <name evidence="1" type="ORF">L6452_03530</name>
</gene>
<name>A0ACB9FNP4_ARCLA</name>
<evidence type="ECO:0000313" key="2">
    <source>
        <dbReference type="Proteomes" id="UP001055879"/>
    </source>
</evidence>
<accession>A0ACB9FNP4</accession>
<comment type="caution">
    <text evidence="1">The sequence shown here is derived from an EMBL/GenBank/DDBJ whole genome shotgun (WGS) entry which is preliminary data.</text>
</comment>
<organism evidence="1 2">
    <name type="scientific">Arctium lappa</name>
    <name type="common">Greater burdock</name>
    <name type="synonym">Lappa major</name>
    <dbReference type="NCBI Taxonomy" id="4217"/>
    <lineage>
        <taxon>Eukaryota</taxon>
        <taxon>Viridiplantae</taxon>
        <taxon>Streptophyta</taxon>
        <taxon>Embryophyta</taxon>
        <taxon>Tracheophyta</taxon>
        <taxon>Spermatophyta</taxon>
        <taxon>Magnoliopsida</taxon>
        <taxon>eudicotyledons</taxon>
        <taxon>Gunneridae</taxon>
        <taxon>Pentapetalae</taxon>
        <taxon>asterids</taxon>
        <taxon>campanulids</taxon>
        <taxon>Asterales</taxon>
        <taxon>Asteraceae</taxon>
        <taxon>Carduoideae</taxon>
        <taxon>Cardueae</taxon>
        <taxon>Arctiinae</taxon>
        <taxon>Arctium</taxon>
    </lineage>
</organism>
<reference evidence="2" key="1">
    <citation type="journal article" date="2022" name="Mol. Ecol. Resour.">
        <title>The genomes of chicory, endive, great burdock and yacon provide insights into Asteraceae palaeo-polyploidization history and plant inulin production.</title>
        <authorList>
            <person name="Fan W."/>
            <person name="Wang S."/>
            <person name="Wang H."/>
            <person name="Wang A."/>
            <person name="Jiang F."/>
            <person name="Liu H."/>
            <person name="Zhao H."/>
            <person name="Xu D."/>
            <person name="Zhang Y."/>
        </authorList>
    </citation>
    <scope>NUCLEOTIDE SEQUENCE [LARGE SCALE GENOMIC DNA]</scope>
    <source>
        <strain evidence="2">cv. Niubang</strain>
    </source>
</reference>
<reference evidence="1 2" key="2">
    <citation type="journal article" date="2022" name="Mol. Ecol. Resour.">
        <title>The genomes of chicory, endive, great burdock and yacon provide insights into Asteraceae paleo-polyploidization history and plant inulin production.</title>
        <authorList>
            <person name="Fan W."/>
            <person name="Wang S."/>
            <person name="Wang H."/>
            <person name="Wang A."/>
            <person name="Jiang F."/>
            <person name="Liu H."/>
            <person name="Zhao H."/>
            <person name="Xu D."/>
            <person name="Zhang Y."/>
        </authorList>
    </citation>
    <scope>NUCLEOTIDE SEQUENCE [LARGE SCALE GENOMIC DNA]</scope>
    <source>
        <strain evidence="2">cv. Niubang</strain>
    </source>
</reference>
<protein>
    <submittedName>
        <fullName evidence="1">Uncharacterized protein</fullName>
    </submittedName>
</protein>
<evidence type="ECO:0000313" key="1">
    <source>
        <dbReference type="EMBL" id="KAI3772346.1"/>
    </source>
</evidence>
<proteinExistence type="predicted"/>
<dbReference type="Proteomes" id="UP001055879">
    <property type="component" value="Linkage Group LG01"/>
</dbReference>